<evidence type="ECO:0000256" key="4">
    <source>
        <dbReference type="ARBA" id="ARBA00022771"/>
    </source>
</evidence>
<evidence type="ECO:0000256" key="8">
    <source>
        <dbReference type="SAM" id="MobiDB-lite"/>
    </source>
</evidence>
<dbReference type="Pfam" id="PF12937">
    <property type="entry name" value="F-box-like"/>
    <property type="match status" value="1"/>
</dbReference>
<feature type="repeat" description="WD" evidence="7">
    <location>
        <begin position="213"/>
        <end position="252"/>
    </location>
</feature>
<gene>
    <name evidence="11" type="ORF">DLAC_01831</name>
</gene>
<dbReference type="InterPro" id="IPR001680">
    <property type="entry name" value="WD40_rpt"/>
</dbReference>
<dbReference type="PROSITE" id="PS50089">
    <property type="entry name" value="ZF_RING_2"/>
    <property type="match status" value="1"/>
</dbReference>
<dbReference type="PANTHER" id="PTHR22847:SF637">
    <property type="entry name" value="WD REPEAT DOMAIN 5B"/>
    <property type="match status" value="1"/>
</dbReference>
<sequence length="603" mass="67914">MYDINCYICYNFLTEPITLFCTHSFCKDCIEKASKSDQKCPECRDEYSLPLPPINKVLHKHMLKLKGIDFVDSDDEKTPKPDNNQNNNQNNNNNNNVQIPDTTTPMVIDDPKPEFNPNLKYIAADLQHLPRDIYVNIFTPFSIRELCNLSLVCKELNKAANDNWLWKYKLIQFSQFSNPEKFEYNYKKTYQYYVQCDKNLDKGAAGTFKMTAFRGHSQHIGCLSHHGNFMSTGSNDHSIKVWDMNAKKGEALLTLNGHGDNIKSLIQLQTTVTSCSSDSTAKVWDLENGALLHNMEMPDPNVHSITYNPINSNQLVVGSDGEVSLWDLRANVRLLKFKNIQGRILKNQFNQLGNLMVNTDLGLESWDIRSPIAPLFRASRSNHFQSTSQYIFSAVGTTIQKLSISDGKLLYTLGVGNHVHGIHPHPIHPHPIVPNTPLINIAPTPPPINIHLPYPQPQPQPTNIHLPYPQPNIVPPPPLIGITSQFNFTSTNDVTAVSIGNNVLLYDNKTNRLLSTLANHTDAVNQVLLNDKKILTCSADNTIKVWNNSGSYERLYSLLGGSVAPRPTDPPVVVKGCSQIRFDQSKVIGVFNNLVRVYNFRLD</sequence>
<proteinExistence type="predicted"/>
<evidence type="ECO:0000256" key="5">
    <source>
        <dbReference type="ARBA" id="ARBA00022833"/>
    </source>
</evidence>
<dbReference type="Gene3D" id="2.130.10.10">
    <property type="entry name" value="YVTN repeat-like/Quinoprotein amine dehydrogenase"/>
    <property type="match status" value="2"/>
</dbReference>
<keyword evidence="12" id="KW-1185">Reference proteome</keyword>
<dbReference type="Gene3D" id="3.30.40.10">
    <property type="entry name" value="Zinc/RING finger domain, C3HC4 (zinc finger)"/>
    <property type="match status" value="1"/>
</dbReference>
<dbReference type="PRINTS" id="PR00320">
    <property type="entry name" value="GPROTEINBRPT"/>
</dbReference>
<dbReference type="InterPro" id="IPR001810">
    <property type="entry name" value="F-box_dom"/>
</dbReference>
<dbReference type="SUPFAM" id="SSF81383">
    <property type="entry name" value="F-box domain"/>
    <property type="match status" value="1"/>
</dbReference>
<dbReference type="InterPro" id="IPR019775">
    <property type="entry name" value="WD40_repeat_CS"/>
</dbReference>
<feature type="region of interest" description="Disordered" evidence="8">
    <location>
        <begin position="73"/>
        <end position="102"/>
    </location>
</feature>
<reference evidence="11 12" key="1">
    <citation type="submission" date="2015-12" db="EMBL/GenBank/DDBJ databases">
        <title>Dictyostelia acquired genes for synthesis and detection of signals that induce cell-type specialization by lateral gene transfer from prokaryotes.</title>
        <authorList>
            <person name="Gloeckner G."/>
            <person name="Schaap P."/>
        </authorList>
    </citation>
    <scope>NUCLEOTIDE SEQUENCE [LARGE SCALE GENOMIC DNA]</scope>
    <source>
        <strain evidence="11 12">TK</strain>
    </source>
</reference>
<protein>
    <recommendedName>
        <fullName evidence="13">WD40 repeat-containing protein</fullName>
    </recommendedName>
</protein>
<dbReference type="InterPro" id="IPR001841">
    <property type="entry name" value="Znf_RING"/>
</dbReference>
<dbReference type="GO" id="GO:1990234">
    <property type="term" value="C:transferase complex"/>
    <property type="evidence" value="ECO:0007669"/>
    <property type="project" value="UniProtKB-ARBA"/>
</dbReference>
<keyword evidence="2" id="KW-0479">Metal-binding</keyword>
<dbReference type="AlphaFoldDB" id="A0A152A6G7"/>
<organism evidence="11 12">
    <name type="scientific">Tieghemostelium lacteum</name>
    <name type="common">Slime mold</name>
    <name type="synonym">Dictyostelium lacteum</name>
    <dbReference type="NCBI Taxonomy" id="361077"/>
    <lineage>
        <taxon>Eukaryota</taxon>
        <taxon>Amoebozoa</taxon>
        <taxon>Evosea</taxon>
        <taxon>Eumycetozoa</taxon>
        <taxon>Dictyostelia</taxon>
        <taxon>Dictyosteliales</taxon>
        <taxon>Raperosteliaceae</taxon>
        <taxon>Tieghemostelium</taxon>
    </lineage>
</organism>
<dbReference type="EMBL" id="LODT01000006">
    <property type="protein sequence ID" value="KYR01818.1"/>
    <property type="molecule type" value="Genomic_DNA"/>
</dbReference>
<evidence type="ECO:0008006" key="13">
    <source>
        <dbReference type="Google" id="ProtNLM"/>
    </source>
</evidence>
<feature type="domain" description="F-box" evidence="10">
    <location>
        <begin position="123"/>
        <end position="169"/>
    </location>
</feature>
<keyword evidence="3" id="KW-0677">Repeat</keyword>
<dbReference type="OMA" id="IHLPYPQ"/>
<evidence type="ECO:0000256" key="7">
    <source>
        <dbReference type="PROSITE-ProRule" id="PRU00221"/>
    </source>
</evidence>
<dbReference type="OrthoDB" id="190105at2759"/>
<dbReference type="GO" id="GO:0008270">
    <property type="term" value="F:zinc ion binding"/>
    <property type="evidence" value="ECO:0007669"/>
    <property type="project" value="UniProtKB-KW"/>
</dbReference>
<dbReference type="PROSITE" id="PS50181">
    <property type="entry name" value="FBOX"/>
    <property type="match status" value="1"/>
</dbReference>
<dbReference type="InterPro" id="IPR036047">
    <property type="entry name" value="F-box-like_dom_sf"/>
</dbReference>
<keyword evidence="1 7" id="KW-0853">WD repeat</keyword>
<dbReference type="InterPro" id="IPR013083">
    <property type="entry name" value="Znf_RING/FYVE/PHD"/>
</dbReference>
<dbReference type="InterPro" id="IPR017907">
    <property type="entry name" value="Znf_RING_CS"/>
</dbReference>
<dbReference type="InterPro" id="IPR020472">
    <property type="entry name" value="WD40_PAC1"/>
</dbReference>
<dbReference type="InParanoid" id="A0A152A6G7"/>
<evidence type="ECO:0000313" key="12">
    <source>
        <dbReference type="Proteomes" id="UP000076078"/>
    </source>
</evidence>
<dbReference type="Pfam" id="PF00400">
    <property type="entry name" value="WD40"/>
    <property type="match status" value="3"/>
</dbReference>
<dbReference type="InterPro" id="IPR015943">
    <property type="entry name" value="WD40/YVTN_repeat-like_dom_sf"/>
</dbReference>
<evidence type="ECO:0000256" key="6">
    <source>
        <dbReference type="PROSITE-ProRule" id="PRU00175"/>
    </source>
</evidence>
<comment type="caution">
    <text evidence="11">The sequence shown here is derived from an EMBL/GenBank/DDBJ whole genome shotgun (WGS) entry which is preliminary data.</text>
</comment>
<dbReference type="PROSITE" id="PS00678">
    <property type="entry name" value="WD_REPEATS_1"/>
    <property type="match status" value="2"/>
</dbReference>
<evidence type="ECO:0000256" key="3">
    <source>
        <dbReference type="ARBA" id="ARBA00022737"/>
    </source>
</evidence>
<keyword evidence="5" id="KW-0862">Zinc</keyword>
<name>A0A152A6G7_TIELA</name>
<dbReference type="PROSITE" id="PS00518">
    <property type="entry name" value="ZF_RING_1"/>
    <property type="match status" value="1"/>
</dbReference>
<feature type="repeat" description="WD" evidence="7">
    <location>
        <begin position="517"/>
        <end position="547"/>
    </location>
</feature>
<dbReference type="SMART" id="SM00184">
    <property type="entry name" value="RING"/>
    <property type="match status" value="1"/>
</dbReference>
<dbReference type="PANTHER" id="PTHR22847">
    <property type="entry name" value="WD40 REPEAT PROTEIN"/>
    <property type="match status" value="1"/>
</dbReference>
<dbReference type="SMART" id="SM00320">
    <property type="entry name" value="WD40"/>
    <property type="match status" value="4"/>
</dbReference>
<dbReference type="PROSITE" id="PS50294">
    <property type="entry name" value="WD_REPEATS_REGION"/>
    <property type="match status" value="2"/>
</dbReference>
<dbReference type="InterPro" id="IPR011047">
    <property type="entry name" value="Quinoprotein_ADH-like_sf"/>
</dbReference>
<dbReference type="Pfam" id="PF13923">
    <property type="entry name" value="zf-C3HC4_2"/>
    <property type="match status" value="1"/>
</dbReference>
<feature type="domain" description="RING-type" evidence="9">
    <location>
        <begin position="6"/>
        <end position="44"/>
    </location>
</feature>
<evidence type="ECO:0000259" key="9">
    <source>
        <dbReference type="PROSITE" id="PS50089"/>
    </source>
</evidence>
<feature type="compositionally biased region" description="Low complexity" evidence="8">
    <location>
        <begin position="83"/>
        <end position="96"/>
    </location>
</feature>
<evidence type="ECO:0000256" key="1">
    <source>
        <dbReference type="ARBA" id="ARBA00022574"/>
    </source>
</evidence>
<dbReference type="PROSITE" id="PS50082">
    <property type="entry name" value="WD_REPEATS_2"/>
    <property type="match status" value="3"/>
</dbReference>
<keyword evidence="4 6" id="KW-0863">Zinc-finger</keyword>
<dbReference type="STRING" id="361077.A0A152A6G7"/>
<evidence type="ECO:0000259" key="10">
    <source>
        <dbReference type="PROSITE" id="PS50181"/>
    </source>
</evidence>
<feature type="repeat" description="WD" evidence="7">
    <location>
        <begin position="255"/>
        <end position="294"/>
    </location>
</feature>
<evidence type="ECO:0000256" key="2">
    <source>
        <dbReference type="ARBA" id="ARBA00022723"/>
    </source>
</evidence>
<dbReference type="SUPFAM" id="SSF50998">
    <property type="entry name" value="Quinoprotein alcohol dehydrogenase-like"/>
    <property type="match status" value="1"/>
</dbReference>
<evidence type="ECO:0000313" key="11">
    <source>
        <dbReference type="EMBL" id="KYR01818.1"/>
    </source>
</evidence>
<dbReference type="Gene3D" id="1.20.1280.50">
    <property type="match status" value="1"/>
</dbReference>
<dbReference type="SUPFAM" id="SSF57850">
    <property type="entry name" value="RING/U-box"/>
    <property type="match status" value="1"/>
</dbReference>
<dbReference type="Proteomes" id="UP000076078">
    <property type="component" value="Unassembled WGS sequence"/>
</dbReference>
<accession>A0A152A6G7</accession>